<organism evidence="2 3">
    <name type="scientific">Saccharothrix longispora</name>
    <dbReference type="NCBI Taxonomy" id="33920"/>
    <lineage>
        <taxon>Bacteria</taxon>
        <taxon>Bacillati</taxon>
        <taxon>Actinomycetota</taxon>
        <taxon>Actinomycetes</taxon>
        <taxon>Pseudonocardiales</taxon>
        <taxon>Pseudonocardiaceae</taxon>
        <taxon>Saccharothrix</taxon>
    </lineage>
</organism>
<dbReference type="InterPro" id="IPR007278">
    <property type="entry name" value="DUF397"/>
</dbReference>
<sequence length="64" mass="6625">MTEALVNWRKSSRSGGANQCVECAVVPAGRAVRDSKAPTAGTLVVPVAAFARLVETVKAGVRDV</sequence>
<comment type="caution">
    <text evidence="2">The sequence shown here is derived from an EMBL/GenBank/DDBJ whole genome shotgun (WGS) entry which is preliminary data.</text>
</comment>
<proteinExistence type="predicted"/>
<dbReference type="EMBL" id="JAVDSG010000001">
    <property type="protein sequence ID" value="MDR6597164.1"/>
    <property type="molecule type" value="Genomic_DNA"/>
</dbReference>
<gene>
    <name evidence="2" type="ORF">J2S66_005548</name>
</gene>
<dbReference type="Proteomes" id="UP001268819">
    <property type="component" value="Unassembled WGS sequence"/>
</dbReference>
<protein>
    <recommendedName>
        <fullName evidence="1">DUF397 domain-containing protein</fullName>
    </recommendedName>
</protein>
<dbReference type="RefSeq" id="WP_310310201.1">
    <property type="nucleotide sequence ID" value="NZ_BAAAXB010000001.1"/>
</dbReference>
<reference evidence="2 3" key="1">
    <citation type="submission" date="2023-07" db="EMBL/GenBank/DDBJ databases">
        <title>Sequencing the genomes of 1000 actinobacteria strains.</title>
        <authorList>
            <person name="Klenk H.-P."/>
        </authorList>
    </citation>
    <scope>NUCLEOTIDE SEQUENCE [LARGE SCALE GENOMIC DNA]</scope>
    <source>
        <strain evidence="2 3">DSM 43749</strain>
    </source>
</reference>
<evidence type="ECO:0000313" key="3">
    <source>
        <dbReference type="Proteomes" id="UP001268819"/>
    </source>
</evidence>
<evidence type="ECO:0000259" key="1">
    <source>
        <dbReference type="Pfam" id="PF04149"/>
    </source>
</evidence>
<dbReference type="Pfam" id="PF04149">
    <property type="entry name" value="DUF397"/>
    <property type="match status" value="1"/>
</dbReference>
<name>A0ABU1Q4T4_9PSEU</name>
<keyword evidence="3" id="KW-1185">Reference proteome</keyword>
<feature type="domain" description="DUF397" evidence="1">
    <location>
        <begin position="7"/>
        <end position="58"/>
    </location>
</feature>
<evidence type="ECO:0000313" key="2">
    <source>
        <dbReference type="EMBL" id="MDR6597164.1"/>
    </source>
</evidence>
<accession>A0ABU1Q4T4</accession>